<keyword evidence="3" id="KW-1185">Reference proteome</keyword>
<organism evidence="2 3">
    <name type="scientific">Mycobacterium palustre</name>
    <dbReference type="NCBI Taxonomy" id="153971"/>
    <lineage>
        <taxon>Bacteria</taxon>
        <taxon>Bacillati</taxon>
        <taxon>Actinomycetota</taxon>
        <taxon>Actinomycetes</taxon>
        <taxon>Mycobacteriales</taxon>
        <taxon>Mycobacteriaceae</taxon>
        <taxon>Mycobacterium</taxon>
        <taxon>Mycobacterium simiae complex</taxon>
    </lineage>
</organism>
<feature type="domain" description="Sulphotransferase Stf0" evidence="1">
    <location>
        <begin position="40"/>
        <end position="115"/>
    </location>
</feature>
<dbReference type="EMBL" id="LQPJ01000152">
    <property type="protein sequence ID" value="ORW16788.1"/>
    <property type="molecule type" value="Genomic_DNA"/>
</dbReference>
<evidence type="ECO:0000313" key="3">
    <source>
        <dbReference type="Proteomes" id="UP000193529"/>
    </source>
</evidence>
<dbReference type="Proteomes" id="UP000193529">
    <property type="component" value="Unassembled WGS sequence"/>
</dbReference>
<dbReference type="Gene3D" id="3.40.50.300">
    <property type="entry name" value="P-loop containing nucleotide triphosphate hydrolases"/>
    <property type="match status" value="1"/>
</dbReference>
<evidence type="ECO:0000259" key="1">
    <source>
        <dbReference type="Pfam" id="PF09037"/>
    </source>
</evidence>
<protein>
    <recommendedName>
        <fullName evidence="1">Sulphotransferase Stf0 domain-containing protein</fullName>
    </recommendedName>
</protein>
<reference evidence="2 3" key="1">
    <citation type="submission" date="2016-01" db="EMBL/GenBank/DDBJ databases">
        <title>The new phylogeny of the genus Mycobacterium.</title>
        <authorList>
            <person name="Tarcisio F."/>
            <person name="Conor M."/>
            <person name="Antonella G."/>
            <person name="Elisabetta G."/>
            <person name="Giulia F.S."/>
            <person name="Sara T."/>
            <person name="Anna F."/>
            <person name="Clotilde B."/>
            <person name="Roberto B."/>
            <person name="Veronica D.S."/>
            <person name="Fabio R."/>
            <person name="Monica P."/>
            <person name="Olivier J."/>
            <person name="Enrico T."/>
            <person name="Nicola S."/>
        </authorList>
    </citation>
    <scope>NUCLEOTIDE SEQUENCE [LARGE SCALE GENOMIC DNA]</scope>
    <source>
        <strain evidence="2 3">DSM 44572</strain>
    </source>
</reference>
<accession>A0A1X1Z098</accession>
<dbReference type="RefSeq" id="WP_158090943.1">
    <property type="nucleotide sequence ID" value="NZ_JACKRZ010000017.1"/>
</dbReference>
<sequence>MVSCSGSSRTGRHWGLYLARPAAARGAFDLTALAPTYEQIVAIERGLDAEQAAWTDYFTTRRCQVLMVRYEDLDADHRGEIARVLDFLGADPSHAARVPRPPLERQTDHVNEHWRRLIDQEGRRFSPR</sequence>
<dbReference type="Pfam" id="PF09037">
    <property type="entry name" value="Sulphotransf"/>
    <property type="match status" value="1"/>
</dbReference>
<dbReference type="InterPro" id="IPR024628">
    <property type="entry name" value="Sulfotransferase_Stf0_dom"/>
</dbReference>
<dbReference type="OrthoDB" id="4697907at2"/>
<proteinExistence type="predicted"/>
<evidence type="ECO:0000313" key="2">
    <source>
        <dbReference type="EMBL" id="ORW16788.1"/>
    </source>
</evidence>
<gene>
    <name evidence="2" type="ORF">AWC19_21745</name>
</gene>
<dbReference type="InterPro" id="IPR027417">
    <property type="entry name" value="P-loop_NTPase"/>
</dbReference>
<dbReference type="AlphaFoldDB" id="A0A1X1Z098"/>
<name>A0A1X1Z098_9MYCO</name>
<comment type="caution">
    <text evidence="2">The sequence shown here is derived from an EMBL/GenBank/DDBJ whole genome shotgun (WGS) entry which is preliminary data.</text>
</comment>
<dbReference type="SUPFAM" id="SSF52540">
    <property type="entry name" value="P-loop containing nucleoside triphosphate hydrolases"/>
    <property type="match status" value="1"/>
</dbReference>